<dbReference type="EMBL" id="JACLYZ010000001">
    <property type="protein sequence ID" value="MBM6733685.1"/>
    <property type="molecule type" value="Genomic_DNA"/>
</dbReference>
<name>A0ABS2DW13_9BACT</name>
<proteinExistence type="predicted"/>
<organism evidence="2 3">
    <name type="scientific">Mediterranea massiliensis</name>
    <dbReference type="NCBI Taxonomy" id="1841865"/>
    <lineage>
        <taxon>Bacteria</taxon>
        <taxon>Pseudomonadati</taxon>
        <taxon>Bacteroidota</taxon>
        <taxon>Bacteroidia</taxon>
        <taxon>Bacteroidales</taxon>
        <taxon>Bacteroidaceae</taxon>
        <taxon>Mediterranea</taxon>
    </lineage>
</organism>
<evidence type="ECO:0008006" key="4">
    <source>
        <dbReference type="Google" id="ProtNLM"/>
    </source>
</evidence>
<dbReference type="Proteomes" id="UP000766986">
    <property type="component" value="Unassembled WGS sequence"/>
</dbReference>
<accession>A0ABS2DW13</accession>
<reference evidence="2 3" key="1">
    <citation type="journal article" date="2021" name="Sci. Rep.">
        <title>The distribution of antibiotic resistance genes in chicken gut microbiota commensals.</title>
        <authorList>
            <person name="Juricova H."/>
            <person name="Matiasovicova J."/>
            <person name="Kubasova T."/>
            <person name="Cejkova D."/>
            <person name="Rychlik I."/>
        </authorList>
    </citation>
    <scope>NUCLEOTIDE SEQUENCE [LARGE SCALE GENOMIC DNA]</scope>
    <source>
        <strain evidence="2 3">An772</strain>
    </source>
</reference>
<comment type="caution">
    <text evidence="2">The sequence shown here is derived from an EMBL/GenBank/DDBJ whole genome shotgun (WGS) entry which is preliminary data.</text>
</comment>
<keyword evidence="1" id="KW-1133">Transmembrane helix</keyword>
<keyword evidence="1" id="KW-0812">Transmembrane</keyword>
<dbReference type="RefSeq" id="WP_072545847.1">
    <property type="nucleotide sequence ID" value="NZ_CAUDDV010000009.1"/>
</dbReference>
<keyword evidence="1" id="KW-0472">Membrane</keyword>
<keyword evidence="3" id="KW-1185">Reference proteome</keyword>
<evidence type="ECO:0000313" key="3">
    <source>
        <dbReference type="Proteomes" id="UP000766986"/>
    </source>
</evidence>
<evidence type="ECO:0000256" key="1">
    <source>
        <dbReference type="SAM" id="Phobius"/>
    </source>
</evidence>
<feature type="transmembrane region" description="Helical" evidence="1">
    <location>
        <begin position="56"/>
        <end position="74"/>
    </location>
</feature>
<gene>
    <name evidence="2" type="ORF">H7U35_00385</name>
</gene>
<protein>
    <recommendedName>
        <fullName evidence="4">DUF3618 domain-containing protein</fullName>
    </recommendedName>
</protein>
<evidence type="ECO:0000313" key="2">
    <source>
        <dbReference type="EMBL" id="MBM6733685.1"/>
    </source>
</evidence>
<sequence>MNPKSNLPSTLDEIRVLKEKALEDVRQQRKTLNATTRKLFAPLAPAASKSSAITRAFHTGMAAFDGLMLGIRLIKKFRKAFRK</sequence>